<dbReference type="Proteomes" id="UP000019486">
    <property type="component" value="Unassembled WGS sequence"/>
</dbReference>
<keyword evidence="1" id="KW-0812">Transmembrane</keyword>
<organism evidence="2 3">
    <name type="scientific">Skermanella stibiiresistens SB22</name>
    <dbReference type="NCBI Taxonomy" id="1385369"/>
    <lineage>
        <taxon>Bacteria</taxon>
        <taxon>Pseudomonadati</taxon>
        <taxon>Pseudomonadota</taxon>
        <taxon>Alphaproteobacteria</taxon>
        <taxon>Rhodospirillales</taxon>
        <taxon>Azospirillaceae</taxon>
        <taxon>Skermanella</taxon>
    </lineage>
</organism>
<proteinExistence type="predicted"/>
<dbReference type="EMBL" id="AVFL01000003">
    <property type="protein sequence ID" value="EWY41829.1"/>
    <property type="molecule type" value="Genomic_DNA"/>
</dbReference>
<evidence type="ECO:0000313" key="2">
    <source>
        <dbReference type="EMBL" id="EWY41829.1"/>
    </source>
</evidence>
<gene>
    <name evidence="2" type="ORF">N825_23800</name>
</gene>
<reference evidence="2 3" key="1">
    <citation type="submission" date="2013-08" db="EMBL/GenBank/DDBJ databases">
        <title>The genome sequence of Skermanella stibiiresistens.</title>
        <authorList>
            <person name="Zhu W."/>
            <person name="Wang G."/>
        </authorList>
    </citation>
    <scope>NUCLEOTIDE SEQUENCE [LARGE SCALE GENOMIC DNA]</scope>
    <source>
        <strain evidence="2 3">SB22</strain>
    </source>
</reference>
<keyword evidence="3" id="KW-1185">Reference proteome</keyword>
<accession>W9H717</accession>
<protein>
    <submittedName>
        <fullName evidence="2">Uncharacterized protein</fullName>
    </submittedName>
</protein>
<comment type="caution">
    <text evidence="2">The sequence shown here is derived from an EMBL/GenBank/DDBJ whole genome shotgun (WGS) entry which is preliminary data.</text>
</comment>
<evidence type="ECO:0000313" key="3">
    <source>
        <dbReference type="Proteomes" id="UP000019486"/>
    </source>
</evidence>
<keyword evidence="1" id="KW-1133">Transmembrane helix</keyword>
<keyword evidence="1" id="KW-0472">Membrane</keyword>
<evidence type="ECO:0000256" key="1">
    <source>
        <dbReference type="SAM" id="Phobius"/>
    </source>
</evidence>
<feature type="transmembrane region" description="Helical" evidence="1">
    <location>
        <begin position="22"/>
        <end position="45"/>
    </location>
</feature>
<name>W9H717_9PROT</name>
<feature type="transmembrane region" description="Helical" evidence="1">
    <location>
        <begin position="52"/>
        <end position="72"/>
    </location>
</feature>
<sequence>MIWGVFLPLIGLPYSLTGLYPALYPALPVLNVALSIDGLALGTLVMSHHDMIAGSLALTGLGISFLILPPPLEWDIFPLSVLFPGRHPP</sequence>
<dbReference type="AlphaFoldDB" id="W9H717"/>